<sequence length="167" mass="17766">MSDPQPAWQEWLNGLDAPRKAAAESLRAQFSALGLTDSVDLIKSEVLEDLPQLARFVLLRSLWRGAIDGWTDPGSLDQLPAAQRLLAAGADREDLVRLVRAVAYEAVFATLDELDAGGDVNVSGVEAGWVVMESGEDGSPTGRVLSGLHEDLLTMDPSGRDGAALGQ</sequence>
<dbReference type="EMBL" id="JAMCCK010000119">
    <property type="protein sequence ID" value="MCL3999039.1"/>
    <property type="molecule type" value="Genomic_DNA"/>
</dbReference>
<organism evidence="1 2">
    <name type="scientific">Streptomyces lavenduligriseus</name>
    <dbReference type="NCBI Taxonomy" id="67315"/>
    <lineage>
        <taxon>Bacteria</taxon>
        <taxon>Bacillati</taxon>
        <taxon>Actinomycetota</taxon>
        <taxon>Actinomycetes</taxon>
        <taxon>Kitasatosporales</taxon>
        <taxon>Streptomycetaceae</taxon>
        <taxon>Streptomyces</taxon>
    </lineage>
</organism>
<comment type="caution">
    <text evidence="1">The sequence shown here is derived from an EMBL/GenBank/DDBJ whole genome shotgun (WGS) entry which is preliminary data.</text>
</comment>
<dbReference type="RefSeq" id="WP_249493571.1">
    <property type="nucleotide sequence ID" value="NZ_JAMCCK010000119.1"/>
</dbReference>
<reference evidence="1 2" key="1">
    <citation type="submission" date="2022-05" db="EMBL/GenBank/DDBJ databases">
        <title>Genome Resource of Streptomyces lavenduligriseus GA1-1, a Strain with Broad-Spectrum Antifungal Activity against Phytopathogenic Fungi.</title>
        <authorList>
            <person name="Qi D."/>
        </authorList>
    </citation>
    <scope>NUCLEOTIDE SEQUENCE [LARGE SCALE GENOMIC DNA]</scope>
    <source>
        <strain evidence="1 2">GA1-1</strain>
    </source>
</reference>
<accession>A0ABT0P5N1</accession>
<protein>
    <submittedName>
        <fullName evidence="1">Uncharacterized protein</fullName>
    </submittedName>
</protein>
<name>A0ABT0P5N1_9ACTN</name>
<gene>
    <name evidence="1" type="ORF">M4438_37075</name>
</gene>
<proteinExistence type="predicted"/>
<evidence type="ECO:0000313" key="2">
    <source>
        <dbReference type="Proteomes" id="UP001202052"/>
    </source>
</evidence>
<evidence type="ECO:0000313" key="1">
    <source>
        <dbReference type="EMBL" id="MCL3999039.1"/>
    </source>
</evidence>
<keyword evidence="2" id="KW-1185">Reference proteome</keyword>
<dbReference type="Proteomes" id="UP001202052">
    <property type="component" value="Unassembled WGS sequence"/>
</dbReference>